<feature type="coiled-coil region" evidence="1">
    <location>
        <begin position="10"/>
        <end position="128"/>
    </location>
</feature>
<dbReference type="EMBL" id="JAGMUV010000001">
    <property type="protein sequence ID" value="KAH7175641.1"/>
    <property type="molecule type" value="Genomic_DNA"/>
</dbReference>
<accession>A0A9P9FUL2</accession>
<dbReference type="Proteomes" id="UP000738349">
    <property type="component" value="Unassembled WGS sequence"/>
</dbReference>
<organism evidence="3 4">
    <name type="scientific">Dactylonectria macrodidyma</name>
    <dbReference type="NCBI Taxonomy" id="307937"/>
    <lineage>
        <taxon>Eukaryota</taxon>
        <taxon>Fungi</taxon>
        <taxon>Dikarya</taxon>
        <taxon>Ascomycota</taxon>
        <taxon>Pezizomycotina</taxon>
        <taxon>Sordariomycetes</taxon>
        <taxon>Hypocreomycetidae</taxon>
        <taxon>Hypocreales</taxon>
        <taxon>Nectriaceae</taxon>
        <taxon>Dactylonectria</taxon>
    </lineage>
</organism>
<keyword evidence="4" id="KW-1185">Reference proteome</keyword>
<gene>
    <name evidence="3" type="ORF">EDB81DRAFT_939773</name>
</gene>
<reference evidence="3" key="1">
    <citation type="journal article" date="2021" name="Nat. Commun.">
        <title>Genetic determinants of endophytism in the Arabidopsis root mycobiome.</title>
        <authorList>
            <person name="Mesny F."/>
            <person name="Miyauchi S."/>
            <person name="Thiergart T."/>
            <person name="Pickel B."/>
            <person name="Atanasova L."/>
            <person name="Karlsson M."/>
            <person name="Huettel B."/>
            <person name="Barry K.W."/>
            <person name="Haridas S."/>
            <person name="Chen C."/>
            <person name="Bauer D."/>
            <person name="Andreopoulos W."/>
            <person name="Pangilinan J."/>
            <person name="LaButti K."/>
            <person name="Riley R."/>
            <person name="Lipzen A."/>
            <person name="Clum A."/>
            <person name="Drula E."/>
            <person name="Henrissat B."/>
            <person name="Kohler A."/>
            <person name="Grigoriev I.V."/>
            <person name="Martin F.M."/>
            <person name="Hacquard S."/>
        </authorList>
    </citation>
    <scope>NUCLEOTIDE SEQUENCE</scope>
    <source>
        <strain evidence="3">MPI-CAGE-AT-0147</strain>
    </source>
</reference>
<evidence type="ECO:0000256" key="1">
    <source>
        <dbReference type="SAM" id="Coils"/>
    </source>
</evidence>
<name>A0A9P9FUL2_9HYPO</name>
<sequence>MSSLPIAVKVASLEREVVKLRKFVDEQEAELEHLRSSHRYDTADIKALRDTLSQQEERVEQKIGELVQLHAALERQKMLSESLEQRCVKAESERQALRDQRAISDGLNKSAQENVASLRNKVRNLTELLRGKLRVALVFEFALRSTYIQLPSVTDRESIKSLLIRTKRAVRDQLVDKHLAQLVSGPKADNPGLASPVSPPRGSEARGTGS</sequence>
<protein>
    <submittedName>
        <fullName evidence="3">Uncharacterized protein</fullName>
    </submittedName>
</protein>
<dbReference type="AlphaFoldDB" id="A0A9P9FUL2"/>
<feature type="region of interest" description="Disordered" evidence="2">
    <location>
        <begin position="183"/>
        <end position="210"/>
    </location>
</feature>
<evidence type="ECO:0000313" key="3">
    <source>
        <dbReference type="EMBL" id="KAH7175641.1"/>
    </source>
</evidence>
<keyword evidence="1" id="KW-0175">Coiled coil</keyword>
<evidence type="ECO:0000256" key="2">
    <source>
        <dbReference type="SAM" id="MobiDB-lite"/>
    </source>
</evidence>
<evidence type="ECO:0000313" key="4">
    <source>
        <dbReference type="Proteomes" id="UP000738349"/>
    </source>
</evidence>
<proteinExistence type="predicted"/>
<comment type="caution">
    <text evidence="3">The sequence shown here is derived from an EMBL/GenBank/DDBJ whole genome shotgun (WGS) entry which is preliminary data.</text>
</comment>